<feature type="transmembrane region" description="Helical" evidence="16">
    <location>
        <begin position="155"/>
        <end position="172"/>
    </location>
</feature>
<evidence type="ECO:0000256" key="16">
    <source>
        <dbReference type="SAM" id="Phobius"/>
    </source>
</evidence>
<keyword evidence="6" id="KW-0573">Peptidoglycan synthesis</keyword>
<evidence type="ECO:0000313" key="18">
    <source>
        <dbReference type="Proteomes" id="UP000078228"/>
    </source>
</evidence>
<evidence type="ECO:0000256" key="5">
    <source>
        <dbReference type="ARBA" id="ARBA00022960"/>
    </source>
</evidence>
<keyword evidence="17" id="KW-0132">Cell division</keyword>
<dbReference type="GO" id="GO:0032153">
    <property type="term" value="C:cell division site"/>
    <property type="evidence" value="ECO:0007669"/>
    <property type="project" value="TreeGrafter"/>
</dbReference>
<comment type="similarity">
    <text evidence="11">Belongs to the SEDS family. FtsW subfamily.</text>
</comment>
<evidence type="ECO:0000256" key="9">
    <source>
        <dbReference type="ARBA" id="ARBA00032370"/>
    </source>
</evidence>
<evidence type="ECO:0000256" key="13">
    <source>
        <dbReference type="ARBA" id="ARBA00041418"/>
    </source>
</evidence>
<dbReference type="EC" id="2.4.99.28" evidence="14"/>
<keyword evidence="17" id="KW-0131">Cell cycle</keyword>
<protein>
    <recommendedName>
        <fullName evidence="12">Probable peptidoglycan glycosyltransferase FtsW</fullName>
        <ecNumber evidence="14">2.4.99.28</ecNumber>
    </recommendedName>
    <alternativeName>
        <fullName evidence="13">Cell division protein FtsW</fullName>
    </alternativeName>
    <alternativeName>
        <fullName evidence="10">Cell wall polymerase</fullName>
    </alternativeName>
    <alternativeName>
        <fullName evidence="9">Peptidoglycan polymerase</fullName>
    </alternativeName>
</protein>
<comment type="subcellular location">
    <subcellularLocation>
        <location evidence="1">Membrane</location>
        <topology evidence="1">Multi-pass membrane protein</topology>
    </subcellularLocation>
</comment>
<gene>
    <name evidence="17" type="ORF">AO384_0340</name>
</gene>
<feature type="transmembrane region" description="Helical" evidence="16">
    <location>
        <begin position="88"/>
        <end position="107"/>
    </location>
</feature>
<dbReference type="GO" id="GO:0015648">
    <property type="term" value="F:lipid-linked peptidoglycan transporter activity"/>
    <property type="evidence" value="ECO:0007669"/>
    <property type="project" value="TreeGrafter"/>
</dbReference>
<dbReference type="Pfam" id="PF01098">
    <property type="entry name" value="FTSW_RODA_SPOVE"/>
    <property type="match status" value="1"/>
</dbReference>
<dbReference type="GO" id="GO:0008360">
    <property type="term" value="P:regulation of cell shape"/>
    <property type="evidence" value="ECO:0007669"/>
    <property type="project" value="UniProtKB-KW"/>
</dbReference>
<keyword evidence="7 16" id="KW-1133">Transmembrane helix</keyword>
<dbReference type="PATRIC" id="fig|480.237.peg.1005"/>
<evidence type="ECO:0000256" key="8">
    <source>
        <dbReference type="ARBA" id="ARBA00023136"/>
    </source>
</evidence>
<keyword evidence="18" id="KW-1185">Reference proteome</keyword>
<keyword evidence="2" id="KW-0328">Glycosyltransferase</keyword>
<keyword evidence="3" id="KW-0808">Transferase</keyword>
<feature type="transmembrane region" description="Helical" evidence="16">
    <location>
        <begin position="20"/>
        <end position="43"/>
    </location>
</feature>
<feature type="transmembrane region" description="Helical" evidence="16">
    <location>
        <begin position="178"/>
        <end position="195"/>
    </location>
</feature>
<dbReference type="OrthoDB" id="9768187at2"/>
<sequence length="391" mass="43585">MSQFSDKFLGFFDKLNPRTVLLTSLSLIICISLLMIASASIPFSAARDLASLRFFWYQLAYVVIGTMIAMVVYRIPLRVYYQRTHINVVFLMWATAFGLLILTAVFGDVINGSRRWLDLGIFNLQAGEVAKAVMVFVTADYVVRRSAELRSNVFTGVRLLVWYLPVGGLLLFQPDFGTVLVLFATLIVIIFVSGAPALQYAWILFMAIVLGGIAAWLEPYRRERILSFTDAFDDIQGSDFQLARSLIAYGRGQLSGVGYGDSVQKLSHLPEAHTDFLLAITGEELGFLGVATVLFLEMLIILSIMVISLRALKRRQLRLSYTIFGFAVVIFGQVIINAGMTMGLAPTKGLTMPFFSFGGSSMVVLLIMIGFVLRVDKESLEIHNQRLNDKY</sequence>
<feature type="transmembrane region" description="Helical" evidence="16">
    <location>
        <begin position="319"/>
        <end position="340"/>
    </location>
</feature>
<accession>A0A198UNL0</accession>
<dbReference type="RefSeq" id="WP_064610478.1">
    <property type="nucleotide sequence ID" value="NZ_LXHB01000040.1"/>
</dbReference>
<evidence type="ECO:0000256" key="7">
    <source>
        <dbReference type="ARBA" id="ARBA00022989"/>
    </source>
</evidence>
<dbReference type="AlphaFoldDB" id="A0A198UNL0"/>
<feature type="transmembrane region" description="Helical" evidence="16">
    <location>
        <begin position="200"/>
        <end position="217"/>
    </location>
</feature>
<dbReference type="InterPro" id="IPR001182">
    <property type="entry name" value="FtsW/RodA"/>
</dbReference>
<evidence type="ECO:0000256" key="10">
    <source>
        <dbReference type="ARBA" id="ARBA00033270"/>
    </source>
</evidence>
<dbReference type="GO" id="GO:0008955">
    <property type="term" value="F:peptidoglycan glycosyltransferase activity"/>
    <property type="evidence" value="ECO:0007669"/>
    <property type="project" value="UniProtKB-EC"/>
</dbReference>
<dbReference type="GO" id="GO:0005886">
    <property type="term" value="C:plasma membrane"/>
    <property type="evidence" value="ECO:0007669"/>
    <property type="project" value="TreeGrafter"/>
</dbReference>
<organism evidence="17 18">
    <name type="scientific">Moraxella catarrhalis</name>
    <name type="common">Branhamella catarrhalis</name>
    <dbReference type="NCBI Taxonomy" id="480"/>
    <lineage>
        <taxon>Bacteria</taxon>
        <taxon>Pseudomonadati</taxon>
        <taxon>Pseudomonadota</taxon>
        <taxon>Gammaproteobacteria</taxon>
        <taxon>Moraxellales</taxon>
        <taxon>Moraxellaceae</taxon>
        <taxon>Moraxella</taxon>
    </lineage>
</organism>
<feature type="transmembrane region" description="Helical" evidence="16">
    <location>
        <begin position="285"/>
        <end position="307"/>
    </location>
</feature>
<keyword evidence="5" id="KW-0133">Cell shape</keyword>
<feature type="transmembrane region" description="Helical" evidence="16">
    <location>
        <begin position="55"/>
        <end position="76"/>
    </location>
</feature>
<evidence type="ECO:0000256" key="1">
    <source>
        <dbReference type="ARBA" id="ARBA00004141"/>
    </source>
</evidence>
<dbReference type="PANTHER" id="PTHR30474">
    <property type="entry name" value="CELL CYCLE PROTEIN"/>
    <property type="match status" value="1"/>
</dbReference>
<keyword evidence="8 16" id="KW-0472">Membrane</keyword>
<evidence type="ECO:0000256" key="3">
    <source>
        <dbReference type="ARBA" id="ARBA00022679"/>
    </source>
</evidence>
<comment type="caution">
    <text evidence="17">The sequence shown here is derived from an EMBL/GenBank/DDBJ whole genome shotgun (WGS) entry which is preliminary data.</text>
</comment>
<evidence type="ECO:0000256" key="2">
    <source>
        <dbReference type="ARBA" id="ARBA00022676"/>
    </source>
</evidence>
<evidence type="ECO:0000256" key="4">
    <source>
        <dbReference type="ARBA" id="ARBA00022692"/>
    </source>
</evidence>
<dbReference type="eggNOG" id="COG0772">
    <property type="taxonomic scope" value="Bacteria"/>
</dbReference>
<evidence type="ECO:0000256" key="12">
    <source>
        <dbReference type="ARBA" id="ARBA00041185"/>
    </source>
</evidence>
<keyword evidence="4 16" id="KW-0812">Transmembrane</keyword>
<dbReference type="PANTHER" id="PTHR30474:SF2">
    <property type="entry name" value="PEPTIDOGLYCAN GLYCOSYLTRANSFERASE FTSW-RELATED"/>
    <property type="match status" value="1"/>
</dbReference>
<comment type="catalytic activity">
    <reaction evidence="15">
        <text>[GlcNAc-(1-&gt;4)-Mur2Ac(oyl-L-Ala-gamma-D-Glu-L-Lys-D-Ala-D-Ala)](n)-di-trans,octa-cis-undecaprenyl diphosphate + beta-D-GlcNAc-(1-&gt;4)-Mur2Ac(oyl-L-Ala-gamma-D-Glu-L-Lys-D-Ala-D-Ala)-di-trans,octa-cis-undecaprenyl diphosphate = [GlcNAc-(1-&gt;4)-Mur2Ac(oyl-L-Ala-gamma-D-Glu-L-Lys-D-Ala-D-Ala)](n+1)-di-trans,octa-cis-undecaprenyl diphosphate + di-trans,octa-cis-undecaprenyl diphosphate + H(+)</text>
        <dbReference type="Rhea" id="RHEA:23708"/>
        <dbReference type="Rhea" id="RHEA-COMP:9602"/>
        <dbReference type="Rhea" id="RHEA-COMP:9603"/>
        <dbReference type="ChEBI" id="CHEBI:15378"/>
        <dbReference type="ChEBI" id="CHEBI:58405"/>
        <dbReference type="ChEBI" id="CHEBI:60033"/>
        <dbReference type="ChEBI" id="CHEBI:78435"/>
        <dbReference type="EC" id="2.4.99.28"/>
    </reaction>
</comment>
<dbReference type="GO" id="GO:0009252">
    <property type="term" value="P:peptidoglycan biosynthetic process"/>
    <property type="evidence" value="ECO:0007669"/>
    <property type="project" value="UniProtKB-KW"/>
</dbReference>
<name>A0A198UNL0_MORCA</name>
<feature type="transmembrane region" description="Helical" evidence="16">
    <location>
        <begin position="352"/>
        <end position="373"/>
    </location>
</feature>
<evidence type="ECO:0000313" key="17">
    <source>
        <dbReference type="EMBL" id="OAU98093.1"/>
    </source>
</evidence>
<reference evidence="17 18" key="1">
    <citation type="journal article" date="2016" name="Genome Biol. Evol.">
        <title>Comparative Genomic Analyses of the Moraxella catarrhalis Serosensitive and Seroresistant Lineages Demonstrate Their Independent Evolution.</title>
        <authorList>
            <person name="Earl J.P."/>
            <person name="de Vries S.P."/>
            <person name="Ahmed A."/>
            <person name="Powell E."/>
            <person name="Schultz M.P."/>
            <person name="Hermans P.W."/>
            <person name="Hill D.J."/>
            <person name="Zhou Z."/>
            <person name="Constantinidou C.I."/>
            <person name="Hu F.Z."/>
            <person name="Bootsma H.J."/>
            <person name="Ehrlich G.D."/>
        </authorList>
    </citation>
    <scope>NUCLEOTIDE SEQUENCE [LARGE SCALE GENOMIC DNA]</scope>
    <source>
        <strain evidence="17 18">Z7542</strain>
    </source>
</reference>
<dbReference type="EMBL" id="LXHC01000004">
    <property type="protein sequence ID" value="OAU98093.1"/>
    <property type="molecule type" value="Genomic_DNA"/>
</dbReference>
<dbReference type="Proteomes" id="UP000078228">
    <property type="component" value="Unassembled WGS sequence"/>
</dbReference>
<evidence type="ECO:0000256" key="15">
    <source>
        <dbReference type="ARBA" id="ARBA00049902"/>
    </source>
</evidence>
<evidence type="ECO:0000256" key="6">
    <source>
        <dbReference type="ARBA" id="ARBA00022984"/>
    </source>
</evidence>
<evidence type="ECO:0000256" key="14">
    <source>
        <dbReference type="ARBA" id="ARBA00044770"/>
    </source>
</evidence>
<evidence type="ECO:0000256" key="11">
    <source>
        <dbReference type="ARBA" id="ARBA00038053"/>
    </source>
</evidence>
<dbReference type="GO" id="GO:0051301">
    <property type="term" value="P:cell division"/>
    <property type="evidence" value="ECO:0007669"/>
    <property type="project" value="UniProtKB-KW"/>
</dbReference>
<proteinExistence type="inferred from homology"/>
<feature type="transmembrane region" description="Helical" evidence="16">
    <location>
        <begin position="119"/>
        <end position="143"/>
    </location>
</feature>